<evidence type="ECO:0000313" key="1">
    <source>
        <dbReference type="EMBL" id="GMF42049.1"/>
    </source>
</evidence>
<dbReference type="AlphaFoldDB" id="A0A9W6XLN4"/>
<proteinExistence type="predicted"/>
<dbReference type="EMBL" id="BSXT01001397">
    <property type="protein sequence ID" value="GMF42049.1"/>
    <property type="molecule type" value="Genomic_DNA"/>
</dbReference>
<dbReference type="Proteomes" id="UP001165121">
    <property type="component" value="Unassembled WGS sequence"/>
</dbReference>
<protein>
    <submittedName>
        <fullName evidence="1">Unnamed protein product</fullName>
    </submittedName>
</protein>
<comment type="caution">
    <text evidence="1">The sequence shown here is derived from an EMBL/GenBank/DDBJ whole genome shotgun (WGS) entry which is preliminary data.</text>
</comment>
<dbReference type="InterPro" id="IPR052408">
    <property type="entry name" value="Exonuclease_MUT-7-like"/>
</dbReference>
<dbReference type="OrthoDB" id="10499310at2759"/>
<organism evidence="1 2">
    <name type="scientific">Phytophthora fragariaefolia</name>
    <dbReference type="NCBI Taxonomy" id="1490495"/>
    <lineage>
        <taxon>Eukaryota</taxon>
        <taxon>Sar</taxon>
        <taxon>Stramenopiles</taxon>
        <taxon>Oomycota</taxon>
        <taxon>Peronosporomycetes</taxon>
        <taxon>Peronosporales</taxon>
        <taxon>Peronosporaceae</taxon>
        <taxon>Phytophthora</taxon>
    </lineage>
</organism>
<sequence length="228" mass="25144">MALSFAGNDKTLQKLLFEHMMAAGEIQWASRLAQLLDISDFESQVEEMVMQRGSLRTDGLAHSANAAALNGYLALELGEDEIVFCDTEERIRDMTNHFFCNAGDINEIEYAANGTHFDADHIVGLDVEWKPTSSKIAASSGSTTTTPVASILQISSSSRVFIIDLLALHVRSRSSFVTLRWLFIEGTYVCTRTTTSCLKVSSGVYSPAHFSSKLVLVLIQTLKVHFRS</sequence>
<accession>A0A9W6XLN4</accession>
<name>A0A9W6XLN4_9STRA</name>
<gene>
    <name evidence="1" type="ORF">Pfra01_001359100</name>
</gene>
<dbReference type="GO" id="GO:0003676">
    <property type="term" value="F:nucleic acid binding"/>
    <property type="evidence" value="ECO:0007669"/>
    <property type="project" value="InterPro"/>
</dbReference>
<dbReference type="InterPro" id="IPR036397">
    <property type="entry name" value="RNaseH_sf"/>
</dbReference>
<dbReference type="PANTHER" id="PTHR47765">
    <property type="entry name" value="3'-5' EXONUCLEASE DOMAIN-CONTAINING PROTEIN"/>
    <property type="match status" value="1"/>
</dbReference>
<dbReference type="SUPFAM" id="SSF53098">
    <property type="entry name" value="Ribonuclease H-like"/>
    <property type="match status" value="1"/>
</dbReference>
<dbReference type="Gene3D" id="3.30.420.10">
    <property type="entry name" value="Ribonuclease H-like superfamily/Ribonuclease H"/>
    <property type="match status" value="1"/>
</dbReference>
<reference evidence="1" key="1">
    <citation type="submission" date="2023-04" db="EMBL/GenBank/DDBJ databases">
        <title>Phytophthora fragariaefolia NBRC 109709.</title>
        <authorList>
            <person name="Ichikawa N."/>
            <person name="Sato H."/>
            <person name="Tonouchi N."/>
        </authorList>
    </citation>
    <scope>NUCLEOTIDE SEQUENCE</scope>
    <source>
        <strain evidence="1">NBRC 109709</strain>
    </source>
</reference>
<keyword evidence="2" id="KW-1185">Reference proteome</keyword>
<dbReference type="InterPro" id="IPR012337">
    <property type="entry name" value="RNaseH-like_sf"/>
</dbReference>
<evidence type="ECO:0000313" key="2">
    <source>
        <dbReference type="Proteomes" id="UP001165121"/>
    </source>
</evidence>
<dbReference type="PANTHER" id="PTHR47765:SF2">
    <property type="entry name" value="EXONUCLEASE MUT-7 HOMOLOG"/>
    <property type="match status" value="1"/>
</dbReference>